<dbReference type="EC" id="1.16.3.1" evidence="9"/>
<dbReference type="GO" id="GO:0008198">
    <property type="term" value="F:ferrous iron binding"/>
    <property type="evidence" value="ECO:0007669"/>
    <property type="project" value="TreeGrafter"/>
</dbReference>
<proteinExistence type="inferred from homology"/>
<evidence type="ECO:0000256" key="1">
    <source>
        <dbReference type="ARBA" id="ARBA00007513"/>
    </source>
</evidence>
<evidence type="ECO:0000256" key="8">
    <source>
        <dbReference type="PIRSR" id="PIRSR601519-1"/>
    </source>
</evidence>
<comment type="function">
    <text evidence="6">Stores iron in a soluble, non-toxic, readily available form. Important for iron homeostasis. Has ferroxidase activity. Iron is taken up in the ferrous form and deposited as ferric hydroxides after oxidation.</text>
</comment>
<evidence type="ECO:0000256" key="4">
    <source>
        <dbReference type="ARBA" id="ARBA00023002"/>
    </source>
</evidence>
<comment type="function">
    <text evidence="9">Stores iron in a soluble, non-toxic, readily available form. Important for iron homeostasis. Iron is taken up in the ferrous form and deposited as ferric hydroxides after oxidation.</text>
</comment>
<feature type="binding site" evidence="8">
    <location>
        <position position="140"/>
    </location>
    <ligand>
        <name>Fe cation</name>
        <dbReference type="ChEBI" id="CHEBI:24875"/>
        <label>1</label>
    </ligand>
</feature>
<dbReference type="InterPro" id="IPR001519">
    <property type="entry name" value="Ferritin"/>
</dbReference>
<dbReference type="EMBL" id="JXXN02001022">
    <property type="protein sequence ID" value="THD25709.1"/>
    <property type="molecule type" value="Genomic_DNA"/>
</dbReference>
<comment type="similarity">
    <text evidence="1 9">Belongs to the ferritin family.</text>
</comment>
<dbReference type="GO" id="GO:0004322">
    <property type="term" value="F:ferroxidase activity"/>
    <property type="evidence" value="ECO:0007669"/>
    <property type="project" value="UniProtKB-EC"/>
</dbReference>
<dbReference type="GO" id="GO:0008199">
    <property type="term" value="F:ferric iron binding"/>
    <property type="evidence" value="ECO:0007669"/>
    <property type="project" value="InterPro"/>
</dbReference>
<reference evidence="10" key="1">
    <citation type="submission" date="2019-03" db="EMBL/GenBank/DDBJ databases">
        <title>Improved annotation for the trematode Fasciola hepatica.</title>
        <authorList>
            <person name="Choi Y.-J."/>
            <person name="Martin J."/>
            <person name="Mitreva M."/>
        </authorList>
    </citation>
    <scope>NUCLEOTIDE SEQUENCE [LARGE SCALE GENOMIC DNA]</scope>
</reference>
<dbReference type="Proteomes" id="UP000230066">
    <property type="component" value="Unassembled WGS sequence"/>
</dbReference>
<organism evidence="10 11">
    <name type="scientific">Fasciola hepatica</name>
    <name type="common">Liver fluke</name>
    <dbReference type="NCBI Taxonomy" id="6192"/>
    <lineage>
        <taxon>Eukaryota</taxon>
        <taxon>Metazoa</taxon>
        <taxon>Spiralia</taxon>
        <taxon>Lophotrochozoa</taxon>
        <taxon>Platyhelminthes</taxon>
        <taxon>Trematoda</taxon>
        <taxon>Digenea</taxon>
        <taxon>Plagiorchiida</taxon>
        <taxon>Echinostomata</taxon>
        <taxon>Echinostomatoidea</taxon>
        <taxon>Fasciolidae</taxon>
        <taxon>Fasciola</taxon>
    </lineage>
</organism>
<feature type="binding site" evidence="8">
    <location>
        <position position="106"/>
    </location>
    <ligand>
        <name>Fe cation</name>
        <dbReference type="ChEBI" id="CHEBI:24875"/>
        <label>1</label>
    </ligand>
</feature>
<dbReference type="PROSITE" id="PS50905">
    <property type="entry name" value="FERRITIN_LIKE"/>
    <property type="match status" value="1"/>
</dbReference>
<dbReference type="Gene3D" id="1.20.1260.10">
    <property type="match status" value="1"/>
</dbReference>
<comment type="caution">
    <text evidence="10">The sequence shown here is derived from an EMBL/GenBank/DDBJ whole genome shotgun (WGS) entry which is preliminary data.</text>
</comment>
<comment type="catalytic activity">
    <reaction evidence="7 9">
        <text>4 Fe(2+) + O2 + 4 H(+) = 4 Fe(3+) + 2 H2O</text>
        <dbReference type="Rhea" id="RHEA:11148"/>
        <dbReference type="ChEBI" id="CHEBI:15377"/>
        <dbReference type="ChEBI" id="CHEBI:15378"/>
        <dbReference type="ChEBI" id="CHEBI:15379"/>
        <dbReference type="ChEBI" id="CHEBI:29033"/>
        <dbReference type="ChEBI" id="CHEBI:29034"/>
        <dbReference type="EC" id="1.16.3.1"/>
    </reaction>
</comment>
<keyword evidence="3 8" id="KW-0479">Metal-binding</keyword>
<evidence type="ECO:0000313" key="11">
    <source>
        <dbReference type="Proteomes" id="UP000230066"/>
    </source>
</evidence>
<keyword evidence="11" id="KW-1185">Reference proteome</keyword>
<dbReference type="PANTHER" id="PTHR11431:SF75">
    <property type="entry name" value="FERRITIN"/>
    <property type="match status" value="1"/>
</dbReference>
<evidence type="ECO:0000256" key="2">
    <source>
        <dbReference type="ARBA" id="ARBA00022434"/>
    </source>
</evidence>
<protein>
    <recommendedName>
        <fullName evidence="9">Ferritin</fullName>
        <ecNumber evidence="9">1.16.3.1</ecNumber>
    </recommendedName>
</protein>
<dbReference type="AlphaFoldDB" id="A0A2H1CIQ6"/>
<dbReference type="InterPro" id="IPR009040">
    <property type="entry name" value="Ferritin-like_diiron"/>
</dbReference>
<evidence type="ECO:0000313" key="10">
    <source>
        <dbReference type="EMBL" id="THD25709.1"/>
    </source>
</evidence>
<evidence type="ECO:0000256" key="9">
    <source>
        <dbReference type="RuleBase" id="RU361145"/>
    </source>
</evidence>
<gene>
    <name evidence="10" type="ORF">D915_003632</name>
</gene>
<dbReference type="Pfam" id="PF00210">
    <property type="entry name" value="Ferritin"/>
    <property type="match status" value="1"/>
</dbReference>
<evidence type="ECO:0000256" key="3">
    <source>
        <dbReference type="ARBA" id="ARBA00022723"/>
    </source>
</evidence>
<dbReference type="InterPro" id="IPR008331">
    <property type="entry name" value="Ferritin_DPS_dom"/>
</dbReference>
<dbReference type="GO" id="GO:0005737">
    <property type="term" value="C:cytoplasm"/>
    <property type="evidence" value="ECO:0007669"/>
    <property type="project" value="TreeGrafter"/>
</dbReference>
<evidence type="ECO:0000256" key="6">
    <source>
        <dbReference type="ARBA" id="ARBA00025111"/>
    </source>
</evidence>
<dbReference type="GO" id="GO:0006826">
    <property type="term" value="P:iron ion transport"/>
    <property type="evidence" value="ECO:0007669"/>
    <property type="project" value="InterPro"/>
</dbReference>
<evidence type="ECO:0000256" key="5">
    <source>
        <dbReference type="ARBA" id="ARBA00023004"/>
    </source>
</evidence>
<keyword evidence="2 9" id="KW-0409">Iron storage</keyword>
<dbReference type="InterPro" id="IPR009078">
    <property type="entry name" value="Ferritin-like_SF"/>
</dbReference>
<keyword evidence="5 8" id="KW-0408">Iron</keyword>
<accession>A0A2H1CIQ6</accession>
<dbReference type="SUPFAM" id="SSF47240">
    <property type="entry name" value="Ferritin-like"/>
    <property type="match status" value="1"/>
</dbReference>
<keyword evidence="4 9" id="KW-0560">Oxidoreductase</keyword>
<sequence length="218" mass="24990">MLSARVNYCTESELAVNQLIQIHQSATLTYDHLAAVCASEQTSMPGFCKLFRLCSTRTRNIAQYWIRWQVMRGGKLQLSSVRPLLDTNEIWKSGISSLVQQAVDVERKLEQSWRQLYEILRTRGDISGYELIEHLFLQNQLGVMDLLVSHFNGLKQSQSPIMYDQESILRLCKELRSEIGRSQGQCYFMGENDEMIDPKHSCDGNIQGFVGGILCKYL</sequence>
<dbReference type="GO" id="GO:0006879">
    <property type="term" value="P:intracellular iron ion homeostasis"/>
    <property type="evidence" value="ECO:0007669"/>
    <property type="project" value="UniProtKB-KW"/>
</dbReference>
<dbReference type="InterPro" id="IPR012347">
    <property type="entry name" value="Ferritin-like"/>
</dbReference>
<evidence type="ECO:0000256" key="7">
    <source>
        <dbReference type="ARBA" id="ARBA00047990"/>
    </source>
</evidence>
<name>A0A2H1CIQ6_FASHE</name>
<dbReference type="PANTHER" id="PTHR11431">
    <property type="entry name" value="FERRITIN"/>
    <property type="match status" value="1"/>
</dbReference>